<accession>A0ABQ5NE46</accession>
<name>A0ABQ5NE46_9MICO</name>
<dbReference type="InterPro" id="IPR046177">
    <property type="entry name" value="DUF6186"/>
</dbReference>
<reference evidence="2" key="1">
    <citation type="submission" date="2022-08" db="EMBL/GenBank/DDBJ databases">
        <title>Draft genome sequence of Microbacterium arabinogalactanolyticum JCM 9171.</title>
        <authorList>
            <person name="Fujita K."/>
            <person name="Ishiwata A."/>
            <person name="Fushinobu S."/>
        </authorList>
    </citation>
    <scope>NUCLEOTIDE SEQUENCE</scope>
    <source>
        <strain evidence="2">JCM 9171</strain>
    </source>
</reference>
<sequence length="65" mass="7567">MIFSTAFFLLCAAGLILASWRIRLRDAEATVTELFDRLLEDRSVRIAVIVVWWWLGWHFLAGETL</sequence>
<evidence type="ECO:0000313" key="3">
    <source>
        <dbReference type="Proteomes" id="UP001165068"/>
    </source>
</evidence>
<keyword evidence="1" id="KW-0472">Membrane</keyword>
<evidence type="ECO:0000256" key="1">
    <source>
        <dbReference type="SAM" id="Phobius"/>
    </source>
</evidence>
<keyword evidence="1" id="KW-0812">Transmembrane</keyword>
<protein>
    <submittedName>
        <fullName evidence="2">Uncharacterized protein</fullName>
    </submittedName>
</protein>
<comment type="caution">
    <text evidence="2">The sequence shown here is derived from an EMBL/GenBank/DDBJ whole genome shotgun (WGS) entry which is preliminary data.</text>
</comment>
<feature type="transmembrane region" description="Helical" evidence="1">
    <location>
        <begin position="42"/>
        <end position="60"/>
    </location>
</feature>
<organism evidence="2 3">
    <name type="scientific">Microbacterium arabinogalactanolyticum</name>
    <dbReference type="NCBI Taxonomy" id="69365"/>
    <lineage>
        <taxon>Bacteria</taxon>
        <taxon>Bacillati</taxon>
        <taxon>Actinomycetota</taxon>
        <taxon>Actinomycetes</taxon>
        <taxon>Micrococcales</taxon>
        <taxon>Microbacteriaceae</taxon>
        <taxon>Microbacterium</taxon>
    </lineage>
</organism>
<dbReference type="Pfam" id="PF19684">
    <property type="entry name" value="DUF6186"/>
    <property type="match status" value="1"/>
</dbReference>
<evidence type="ECO:0000313" key="2">
    <source>
        <dbReference type="EMBL" id="GLC83951.1"/>
    </source>
</evidence>
<keyword evidence="1" id="KW-1133">Transmembrane helix</keyword>
<dbReference type="RefSeq" id="WP_285630923.1">
    <property type="nucleotide sequence ID" value="NZ_BAAAUK010000003.1"/>
</dbReference>
<keyword evidence="3" id="KW-1185">Reference proteome</keyword>
<gene>
    <name evidence="2" type="ORF">MIAR_05390</name>
</gene>
<proteinExistence type="predicted"/>
<dbReference type="Proteomes" id="UP001165068">
    <property type="component" value="Unassembled WGS sequence"/>
</dbReference>
<dbReference type="EMBL" id="BRZC01000003">
    <property type="protein sequence ID" value="GLC83951.1"/>
    <property type="molecule type" value="Genomic_DNA"/>
</dbReference>